<proteinExistence type="predicted"/>
<dbReference type="Pfam" id="PF13439">
    <property type="entry name" value="Glyco_transf_4"/>
    <property type="match status" value="1"/>
</dbReference>
<evidence type="ECO:0000259" key="3">
    <source>
        <dbReference type="Pfam" id="PF00534"/>
    </source>
</evidence>
<keyword evidence="2 5" id="KW-0808">Transferase</keyword>
<dbReference type="RefSeq" id="WP_224972625.1">
    <property type="nucleotide sequence ID" value="NZ_JAYJJU010000017.1"/>
</dbReference>
<dbReference type="GO" id="GO:0016757">
    <property type="term" value="F:glycosyltransferase activity"/>
    <property type="evidence" value="ECO:0007669"/>
    <property type="project" value="UniProtKB-KW"/>
</dbReference>
<protein>
    <submittedName>
        <fullName evidence="5">Glycosyltransferase</fullName>
        <ecNumber evidence="5">2.4.-.-</ecNumber>
    </submittedName>
</protein>
<dbReference type="SUPFAM" id="SSF53756">
    <property type="entry name" value="UDP-Glycosyltransferase/glycogen phosphorylase"/>
    <property type="match status" value="1"/>
</dbReference>
<evidence type="ECO:0000256" key="2">
    <source>
        <dbReference type="ARBA" id="ARBA00022679"/>
    </source>
</evidence>
<feature type="domain" description="Glycosyltransferase subfamily 4-like N-terminal" evidence="4">
    <location>
        <begin position="22"/>
        <end position="197"/>
    </location>
</feature>
<name>A0ABU5XZL3_9MYCO</name>
<dbReference type="PANTHER" id="PTHR45947:SF3">
    <property type="entry name" value="SULFOQUINOVOSYL TRANSFERASE SQD2"/>
    <property type="match status" value="1"/>
</dbReference>
<organism evidence="5 6">
    <name type="scientific">[Mycobacterium] nativiensis</name>
    <dbReference type="NCBI Taxonomy" id="2855503"/>
    <lineage>
        <taxon>Bacteria</taxon>
        <taxon>Bacillati</taxon>
        <taxon>Actinomycetota</taxon>
        <taxon>Actinomycetes</taxon>
        <taxon>Mycobacteriales</taxon>
        <taxon>Mycobacteriaceae</taxon>
        <taxon>Mycolicibacter</taxon>
    </lineage>
</organism>
<accession>A0ABU5XZL3</accession>
<dbReference type="Proteomes" id="UP001298593">
    <property type="component" value="Unassembled WGS sequence"/>
</dbReference>
<evidence type="ECO:0000259" key="4">
    <source>
        <dbReference type="Pfam" id="PF13439"/>
    </source>
</evidence>
<comment type="caution">
    <text evidence="5">The sequence shown here is derived from an EMBL/GenBank/DDBJ whole genome shotgun (WGS) entry which is preliminary data.</text>
</comment>
<dbReference type="EC" id="2.4.-.-" evidence="5"/>
<feature type="domain" description="Glycosyl transferase family 1" evidence="3">
    <location>
        <begin position="206"/>
        <end position="370"/>
    </location>
</feature>
<keyword evidence="1 5" id="KW-0328">Glycosyltransferase</keyword>
<gene>
    <name evidence="5" type="ORF">KV113_16750</name>
</gene>
<sequence length="406" mass="44402">MRIAMVSEHASPLATFGRADAGGQNVHVAELSAALARRGHDVRVYTRRDRPDLPDQVHTPQGYTVVHVPAGPPRHVPKDELLQYMTAFSRYLAEEWDGERPDVAHAHYWMSGVATQLAARRGHVPTVQTFHALGVVKRRHEGHRDTSPAERLRLEKLVARQANWVTAGCSEEVFELIRLGRDRLRISLVPSGVDVDRFSPHGPTTARSGRRRILTVGRFVPRKGFATMIEAMTTIPAAELIIAGGPDRAELDTVPEICRLRKLAADLGVAKRVSWYGSVSREDMPALLRSADVVACTPWHEPFGIVPLEAMACGVPVVASAVGGMLDTVVHDVTGLLIPPRDPRACANAVNAILRDRRAASGFGAAGRERARSRYAWDRVATDTLRVYDRLVPAANPTGATIRASV</sequence>
<dbReference type="PANTHER" id="PTHR45947">
    <property type="entry name" value="SULFOQUINOVOSYL TRANSFERASE SQD2"/>
    <property type="match status" value="1"/>
</dbReference>
<dbReference type="EMBL" id="JAYJJU010000017">
    <property type="protein sequence ID" value="MEB3033202.1"/>
    <property type="molecule type" value="Genomic_DNA"/>
</dbReference>
<dbReference type="Pfam" id="PF00534">
    <property type="entry name" value="Glycos_transf_1"/>
    <property type="match status" value="1"/>
</dbReference>
<dbReference type="Gene3D" id="3.40.50.2000">
    <property type="entry name" value="Glycogen Phosphorylase B"/>
    <property type="match status" value="2"/>
</dbReference>
<evidence type="ECO:0000256" key="1">
    <source>
        <dbReference type="ARBA" id="ARBA00022676"/>
    </source>
</evidence>
<keyword evidence="6" id="KW-1185">Reference proteome</keyword>
<dbReference type="InterPro" id="IPR001296">
    <property type="entry name" value="Glyco_trans_1"/>
</dbReference>
<reference evidence="5 6" key="1">
    <citation type="submission" date="2023-12" db="EMBL/GenBank/DDBJ databases">
        <title>Description of new species of Mycobacterium terrae complex isolated from sewage at the Sao Paulo Zoological Park Foundation in Brazil.</title>
        <authorList>
            <person name="Romagnoli C.L."/>
            <person name="Conceicao E.C."/>
            <person name="Machado E."/>
            <person name="Barreto L.B.P.F."/>
            <person name="Sharma A."/>
            <person name="Silva N.M."/>
            <person name="Marques L.E."/>
            <person name="Juliana M.A."/>
            <person name="Lourenco M.C.S."/>
            <person name="Digiampietri L.A."/>
            <person name="Suffys P.N."/>
            <person name="Viana-Niero C."/>
        </authorList>
    </citation>
    <scope>NUCLEOTIDE SEQUENCE [LARGE SCALE GENOMIC DNA]</scope>
    <source>
        <strain evidence="5 6">MYC340</strain>
    </source>
</reference>
<dbReference type="InterPro" id="IPR028098">
    <property type="entry name" value="Glyco_trans_4-like_N"/>
</dbReference>
<evidence type="ECO:0000313" key="6">
    <source>
        <dbReference type="Proteomes" id="UP001298593"/>
    </source>
</evidence>
<evidence type="ECO:0000313" key="5">
    <source>
        <dbReference type="EMBL" id="MEB3033202.1"/>
    </source>
</evidence>
<dbReference type="InterPro" id="IPR050194">
    <property type="entry name" value="Glycosyltransferase_grp1"/>
</dbReference>